<evidence type="ECO:0000256" key="2">
    <source>
        <dbReference type="ARBA" id="ARBA00003145"/>
    </source>
</evidence>
<evidence type="ECO:0000259" key="11">
    <source>
        <dbReference type="PROSITE" id="PS50035"/>
    </source>
</evidence>
<dbReference type="AlphaFoldDB" id="A0A2C9D7G8"/>
<keyword evidence="7" id="KW-0378">Hydrolase</keyword>
<dbReference type="Pfam" id="PF09335">
    <property type="entry name" value="VTT_dom"/>
    <property type="match status" value="1"/>
</dbReference>
<feature type="domain" description="PLD phosphodiesterase" evidence="11">
    <location>
        <begin position="140"/>
        <end position="167"/>
    </location>
</feature>
<reference evidence="13" key="1">
    <citation type="submission" date="2017-09" db="EMBL/GenBank/DDBJ databases">
        <title>Genome sequence of Nannocystis excedens DSM 71.</title>
        <authorList>
            <person name="Blom J."/>
        </authorList>
    </citation>
    <scope>NUCLEOTIDE SEQUENCE [LARGE SCALE GENOMIC DNA]</scope>
    <source>
        <strain evidence="13">type strain: E19</strain>
    </source>
</reference>
<proteinExistence type="predicted"/>
<organism evidence="12 13">
    <name type="scientific">Hartmannibacter diazotrophicus</name>
    <dbReference type="NCBI Taxonomy" id="1482074"/>
    <lineage>
        <taxon>Bacteria</taxon>
        <taxon>Pseudomonadati</taxon>
        <taxon>Pseudomonadota</taxon>
        <taxon>Alphaproteobacteria</taxon>
        <taxon>Hyphomicrobiales</taxon>
        <taxon>Pleomorphomonadaceae</taxon>
        <taxon>Hartmannibacter</taxon>
    </lineage>
</organism>
<dbReference type="GO" id="GO:0004630">
    <property type="term" value="F:phospholipase D activity"/>
    <property type="evidence" value="ECO:0007669"/>
    <property type="project" value="UniProtKB-EC"/>
</dbReference>
<evidence type="ECO:0000313" key="13">
    <source>
        <dbReference type="Proteomes" id="UP000223606"/>
    </source>
</evidence>
<dbReference type="PROSITE" id="PS50035">
    <property type="entry name" value="PLD"/>
    <property type="match status" value="2"/>
</dbReference>
<dbReference type="CDD" id="cd09140">
    <property type="entry name" value="PLDc_vPLD1_2_like_bac_1"/>
    <property type="match status" value="1"/>
</dbReference>
<dbReference type="Proteomes" id="UP000223606">
    <property type="component" value="Chromosome 1"/>
</dbReference>
<name>A0A2C9D7G8_9HYPH</name>
<dbReference type="EMBL" id="LT960614">
    <property type="protein sequence ID" value="SON55691.1"/>
    <property type="molecule type" value="Genomic_DNA"/>
</dbReference>
<keyword evidence="13" id="KW-1185">Reference proteome</keyword>
<keyword evidence="6" id="KW-0677">Repeat</keyword>
<evidence type="ECO:0000256" key="9">
    <source>
        <dbReference type="ARBA" id="ARBA00029594"/>
    </source>
</evidence>
<dbReference type="InterPro" id="IPR015679">
    <property type="entry name" value="PLipase_D_fam"/>
</dbReference>
<evidence type="ECO:0000256" key="10">
    <source>
        <dbReference type="SAM" id="Phobius"/>
    </source>
</evidence>
<evidence type="ECO:0000256" key="4">
    <source>
        <dbReference type="ARBA" id="ARBA00018392"/>
    </source>
</evidence>
<evidence type="ECO:0000256" key="6">
    <source>
        <dbReference type="ARBA" id="ARBA00022737"/>
    </source>
</evidence>
<accession>A0A2C9D7G8</accession>
<dbReference type="CDD" id="cd09143">
    <property type="entry name" value="PLDc_vPLD1_2_like_bac_2"/>
    <property type="match status" value="1"/>
</dbReference>
<dbReference type="PANTHER" id="PTHR18896:SF76">
    <property type="entry name" value="PHOSPHOLIPASE"/>
    <property type="match status" value="1"/>
</dbReference>
<sequence>MNEDAHYETTAAGSLLQPGRNIWTKARADRAGVLVDAANYYGALRQAMLNAKRTIHIAGWDIDSRMRLVGPSNEADDGLPETFADFLTALVRRNRRLRIRILLWDYSMVFSLERELVPVYSLLWNTPPQIEFCLDDACPVGGSHHQKIVVVDDSVAFCGGIDITRRRWDVPNHAADDSRRVDPNGERYAPFHDVQMVVDGEIASSLGDIFRRRWERATCEPLRKPKKTGLLASWKCQDPWPSAAGIDLEDVEIGLARTEPRYGQNSAVREVEALYCDMIDVAETFIYIENQFLTSELVAHRMVERLKARPDMHVVAVTPKSYPGWITQEAMEGGRSRFMRIVADHGVGDRVHVVYPDVTDDGETKPVFVHAKVMIVDDRILRIGSSNLCNRSMGLDTECDLVVVAGNEAQEAAIRQTRYRLLGEHLGLEPKELEAHAEEAGTFKALMEARTQSRRTLKTVEPPEGSFILPIEAIADPSEPPDRPLSANGEKSSLPKMRHFLWGTVAVCGVLLLMFVWNQLPQAQPDQFTKILASIEDQPFAPAIVLLAFLAGGLVAFPLTVMMLATIAVFGVWPGVFLAASGALASAILTYFVGRGLGTKLLRRYVGPRINRVRRALARSGILAVATIRLIPIAPFTVINLVSGAVGIRFVDYVLGSILGLMPGILVMTVLGNQIVEIFRDPSLANLSAVGAIFALWLFFSLGLQALVRRYRGSSQ</sequence>
<dbReference type="SMART" id="SM00155">
    <property type="entry name" value="PLDc"/>
    <property type="match status" value="2"/>
</dbReference>
<evidence type="ECO:0000256" key="7">
    <source>
        <dbReference type="ARBA" id="ARBA00022801"/>
    </source>
</evidence>
<dbReference type="InterPro" id="IPR025202">
    <property type="entry name" value="PLD-like_dom"/>
</dbReference>
<keyword evidence="10" id="KW-0812">Transmembrane</keyword>
<dbReference type="SUPFAM" id="SSF56024">
    <property type="entry name" value="Phospholipase D/nuclease"/>
    <property type="match status" value="2"/>
</dbReference>
<dbReference type="KEGG" id="hdi:HDIA_2150"/>
<feature type="transmembrane region" description="Helical" evidence="10">
    <location>
        <begin position="500"/>
        <end position="520"/>
    </location>
</feature>
<keyword evidence="10" id="KW-1133">Transmembrane helix</keyword>
<dbReference type="GO" id="GO:0005576">
    <property type="term" value="C:extracellular region"/>
    <property type="evidence" value="ECO:0007669"/>
    <property type="project" value="UniProtKB-SubCell"/>
</dbReference>
<dbReference type="OrthoDB" id="8828485at2"/>
<protein>
    <recommendedName>
        <fullName evidence="4">Phospholipase D</fullName>
    </recommendedName>
    <alternativeName>
        <fullName evidence="9">Choline phosphatase</fullName>
    </alternativeName>
</protein>
<feature type="transmembrane region" description="Helical" evidence="10">
    <location>
        <begin position="617"/>
        <end position="641"/>
    </location>
</feature>
<feature type="transmembrane region" description="Helical" evidence="10">
    <location>
        <begin position="684"/>
        <end position="708"/>
    </location>
</feature>
<dbReference type="InterPro" id="IPR001736">
    <property type="entry name" value="PLipase_D/transphosphatidylase"/>
</dbReference>
<evidence type="ECO:0000256" key="5">
    <source>
        <dbReference type="ARBA" id="ARBA00022525"/>
    </source>
</evidence>
<evidence type="ECO:0000256" key="3">
    <source>
        <dbReference type="ARBA" id="ARBA00004613"/>
    </source>
</evidence>
<dbReference type="Pfam" id="PF13091">
    <property type="entry name" value="PLDc_2"/>
    <property type="match status" value="1"/>
</dbReference>
<comment type="function">
    <text evidence="2">Could be a virulence factor.</text>
</comment>
<evidence type="ECO:0000256" key="1">
    <source>
        <dbReference type="ARBA" id="ARBA00000798"/>
    </source>
</evidence>
<comment type="catalytic activity">
    <reaction evidence="1">
        <text>a 1,2-diacyl-sn-glycero-3-phosphocholine + H2O = a 1,2-diacyl-sn-glycero-3-phosphate + choline + H(+)</text>
        <dbReference type="Rhea" id="RHEA:14445"/>
        <dbReference type="ChEBI" id="CHEBI:15354"/>
        <dbReference type="ChEBI" id="CHEBI:15377"/>
        <dbReference type="ChEBI" id="CHEBI:15378"/>
        <dbReference type="ChEBI" id="CHEBI:57643"/>
        <dbReference type="ChEBI" id="CHEBI:58608"/>
        <dbReference type="EC" id="3.1.4.4"/>
    </reaction>
</comment>
<feature type="transmembrane region" description="Helical" evidence="10">
    <location>
        <begin position="653"/>
        <end position="672"/>
    </location>
</feature>
<keyword evidence="10" id="KW-0472">Membrane</keyword>
<dbReference type="Gene3D" id="3.30.870.10">
    <property type="entry name" value="Endonuclease Chain A"/>
    <property type="match status" value="2"/>
</dbReference>
<feature type="transmembrane region" description="Helical" evidence="10">
    <location>
        <begin position="540"/>
        <end position="570"/>
    </location>
</feature>
<gene>
    <name evidence="12" type="primary">cls</name>
    <name evidence="12" type="ORF">HDIA_2150</name>
</gene>
<keyword evidence="8" id="KW-0443">Lipid metabolism</keyword>
<dbReference type="RefSeq" id="WP_099556163.1">
    <property type="nucleotide sequence ID" value="NZ_LT960614.1"/>
</dbReference>
<dbReference type="InterPro" id="IPR032816">
    <property type="entry name" value="VTT_dom"/>
</dbReference>
<dbReference type="Pfam" id="PF00614">
    <property type="entry name" value="PLDc"/>
    <property type="match status" value="1"/>
</dbReference>
<evidence type="ECO:0000256" key="8">
    <source>
        <dbReference type="ARBA" id="ARBA00023098"/>
    </source>
</evidence>
<dbReference type="PANTHER" id="PTHR18896">
    <property type="entry name" value="PHOSPHOLIPASE D"/>
    <property type="match status" value="1"/>
</dbReference>
<evidence type="ECO:0000313" key="12">
    <source>
        <dbReference type="EMBL" id="SON55691.1"/>
    </source>
</evidence>
<dbReference type="GO" id="GO:0009395">
    <property type="term" value="P:phospholipid catabolic process"/>
    <property type="evidence" value="ECO:0007669"/>
    <property type="project" value="TreeGrafter"/>
</dbReference>
<comment type="subcellular location">
    <subcellularLocation>
        <location evidence="3">Secreted</location>
    </subcellularLocation>
</comment>
<keyword evidence="5" id="KW-0964">Secreted</keyword>
<feature type="transmembrane region" description="Helical" evidence="10">
    <location>
        <begin position="576"/>
        <end position="597"/>
    </location>
</feature>
<feature type="domain" description="PLD phosphodiesterase" evidence="11">
    <location>
        <begin position="365"/>
        <end position="392"/>
    </location>
</feature>